<dbReference type="KEGG" id="cput:CONPUDRAFT_169821"/>
<protein>
    <submittedName>
        <fullName evidence="1">Uncharacterized protein</fullName>
    </submittedName>
</protein>
<proteinExistence type="predicted"/>
<name>A0A5M3M784_CONPW</name>
<gene>
    <name evidence="1" type="ORF">CONPUDRAFT_169821</name>
</gene>
<keyword evidence="2" id="KW-1185">Reference proteome</keyword>
<dbReference type="RefSeq" id="XP_007774983.1">
    <property type="nucleotide sequence ID" value="XM_007776793.1"/>
</dbReference>
<dbReference type="AlphaFoldDB" id="A0A5M3M784"/>
<evidence type="ECO:0000313" key="2">
    <source>
        <dbReference type="Proteomes" id="UP000053558"/>
    </source>
</evidence>
<dbReference type="EMBL" id="JH711590">
    <property type="protein sequence ID" value="EIW74927.1"/>
    <property type="molecule type" value="Genomic_DNA"/>
</dbReference>
<dbReference type="GeneID" id="19206335"/>
<organism evidence="1 2">
    <name type="scientific">Coniophora puteana (strain RWD-64-598)</name>
    <name type="common">Brown rot fungus</name>
    <dbReference type="NCBI Taxonomy" id="741705"/>
    <lineage>
        <taxon>Eukaryota</taxon>
        <taxon>Fungi</taxon>
        <taxon>Dikarya</taxon>
        <taxon>Basidiomycota</taxon>
        <taxon>Agaricomycotina</taxon>
        <taxon>Agaricomycetes</taxon>
        <taxon>Agaricomycetidae</taxon>
        <taxon>Boletales</taxon>
        <taxon>Coniophorineae</taxon>
        <taxon>Coniophoraceae</taxon>
        <taxon>Coniophora</taxon>
    </lineage>
</organism>
<evidence type="ECO:0000313" key="1">
    <source>
        <dbReference type="EMBL" id="EIW74927.1"/>
    </source>
</evidence>
<dbReference type="OrthoDB" id="3070852at2759"/>
<sequence length="154" mass="17457">MDFPFFSSYNIFRGSGNTFWHPPMLSTADRSPPFAYSPMLPEDKSLMGFLHLHMLPTNEANLYSSFLHPPRTRMLLLGLHHQRVCGYCVFRHITKCPLITAVRSTTPAGQPRVPFLRAASVITALASVRPHRVHGKKEQQTFTAAVHNRLCRSL</sequence>
<reference evidence="2" key="1">
    <citation type="journal article" date="2012" name="Science">
        <title>The Paleozoic origin of enzymatic lignin decomposition reconstructed from 31 fungal genomes.</title>
        <authorList>
            <person name="Floudas D."/>
            <person name="Binder M."/>
            <person name="Riley R."/>
            <person name="Barry K."/>
            <person name="Blanchette R.A."/>
            <person name="Henrissat B."/>
            <person name="Martinez A.T."/>
            <person name="Otillar R."/>
            <person name="Spatafora J.W."/>
            <person name="Yadav J.S."/>
            <person name="Aerts A."/>
            <person name="Benoit I."/>
            <person name="Boyd A."/>
            <person name="Carlson A."/>
            <person name="Copeland A."/>
            <person name="Coutinho P.M."/>
            <person name="de Vries R.P."/>
            <person name="Ferreira P."/>
            <person name="Findley K."/>
            <person name="Foster B."/>
            <person name="Gaskell J."/>
            <person name="Glotzer D."/>
            <person name="Gorecki P."/>
            <person name="Heitman J."/>
            <person name="Hesse C."/>
            <person name="Hori C."/>
            <person name="Igarashi K."/>
            <person name="Jurgens J.A."/>
            <person name="Kallen N."/>
            <person name="Kersten P."/>
            <person name="Kohler A."/>
            <person name="Kuees U."/>
            <person name="Kumar T.K.A."/>
            <person name="Kuo A."/>
            <person name="LaButti K."/>
            <person name="Larrondo L.F."/>
            <person name="Lindquist E."/>
            <person name="Ling A."/>
            <person name="Lombard V."/>
            <person name="Lucas S."/>
            <person name="Lundell T."/>
            <person name="Martin R."/>
            <person name="McLaughlin D.J."/>
            <person name="Morgenstern I."/>
            <person name="Morin E."/>
            <person name="Murat C."/>
            <person name="Nagy L.G."/>
            <person name="Nolan M."/>
            <person name="Ohm R.A."/>
            <person name="Patyshakuliyeva A."/>
            <person name="Rokas A."/>
            <person name="Ruiz-Duenas F.J."/>
            <person name="Sabat G."/>
            <person name="Salamov A."/>
            <person name="Samejima M."/>
            <person name="Schmutz J."/>
            <person name="Slot J.C."/>
            <person name="St John F."/>
            <person name="Stenlid J."/>
            <person name="Sun H."/>
            <person name="Sun S."/>
            <person name="Syed K."/>
            <person name="Tsang A."/>
            <person name="Wiebenga A."/>
            <person name="Young D."/>
            <person name="Pisabarro A."/>
            <person name="Eastwood D.C."/>
            <person name="Martin F."/>
            <person name="Cullen D."/>
            <person name="Grigoriev I.V."/>
            <person name="Hibbett D.S."/>
        </authorList>
    </citation>
    <scope>NUCLEOTIDE SEQUENCE [LARGE SCALE GENOMIC DNA]</scope>
    <source>
        <strain evidence="2">RWD-64-598 SS2</strain>
    </source>
</reference>
<dbReference type="Proteomes" id="UP000053558">
    <property type="component" value="Unassembled WGS sequence"/>
</dbReference>
<accession>A0A5M3M784</accession>
<comment type="caution">
    <text evidence="1">The sequence shown here is derived from an EMBL/GenBank/DDBJ whole genome shotgun (WGS) entry which is preliminary data.</text>
</comment>